<dbReference type="Gene3D" id="3.30.1950.10">
    <property type="entry name" value="wza like domain"/>
    <property type="match status" value="2"/>
</dbReference>
<dbReference type="KEGG" id="eaj:Q3M24_10285"/>
<reference evidence="4" key="1">
    <citation type="journal article" date="2024" name="Syst. Appl. Microbiol.">
        <title>First single-strain enrichments of Electrothrix cable bacteria, description of E. aestuarii sp. nov. and E. rattekaaiensis sp. nov., and proposal of a cable bacteria taxonomy following the rules of the SeqCode.</title>
        <authorList>
            <person name="Plum-Jensen L.E."/>
            <person name="Schramm A."/>
            <person name="Marshall I.P.G."/>
        </authorList>
    </citation>
    <scope>NUCLEOTIDE SEQUENCE</scope>
    <source>
        <strain evidence="4">Rat1</strain>
    </source>
</reference>
<dbReference type="EMBL" id="CP159373">
    <property type="protein sequence ID" value="XCN75093.1"/>
    <property type="molecule type" value="Genomic_DNA"/>
</dbReference>
<dbReference type="PANTHER" id="PTHR33619">
    <property type="entry name" value="POLYSACCHARIDE EXPORT PROTEIN GFCE-RELATED"/>
    <property type="match status" value="1"/>
</dbReference>
<dbReference type="PANTHER" id="PTHR33619:SF3">
    <property type="entry name" value="POLYSACCHARIDE EXPORT PROTEIN GFCE-RELATED"/>
    <property type="match status" value="1"/>
</dbReference>
<dbReference type="Pfam" id="PF02563">
    <property type="entry name" value="Poly_export"/>
    <property type="match status" value="2"/>
</dbReference>
<organism evidence="4">
    <name type="scientific">Candidatus Electrothrix aestuarii</name>
    <dbReference type="NCBI Taxonomy" id="3062594"/>
    <lineage>
        <taxon>Bacteria</taxon>
        <taxon>Pseudomonadati</taxon>
        <taxon>Thermodesulfobacteriota</taxon>
        <taxon>Desulfobulbia</taxon>
        <taxon>Desulfobulbales</taxon>
        <taxon>Desulfobulbaceae</taxon>
        <taxon>Candidatus Electrothrix</taxon>
    </lineage>
</organism>
<dbReference type="InterPro" id="IPR049712">
    <property type="entry name" value="Poly_export"/>
</dbReference>
<accession>A0AAU8M129</accession>
<evidence type="ECO:0000259" key="3">
    <source>
        <dbReference type="Pfam" id="PF10531"/>
    </source>
</evidence>
<name>A0AAU8M129_9BACT</name>
<dbReference type="InterPro" id="IPR019554">
    <property type="entry name" value="Soluble_ligand-bd"/>
</dbReference>
<dbReference type="GO" id="GO:0015159">
    <property type="term" value="F:polysaccharide transmembrane transporter activity"/>
    <property type="evidence" value="ECO:0007669"/>
    <property type="project" value="InterPro"/>
</dbReference>
<feature type="domain" description="Polysaccharide export protein N-terminal" evidence="2">
    <location>
        <begin position="79"/>
        <end position="150"/>
    </location>
</feature>
<evidence type="ECO:0000256" key="1">
    <source>
        <dbReference type="ARBA" id="ARBA00022729"/>
    </source>
</evidence>
<keyword evidence="1" id="KW-0732">Signal</keyword>
<dbReference type="Gene3D" id="3.10.560.10">
    <property type="entry name" value="Outer membrane lipoprotein wza domain like"/>
    <property type="match status" value="1"/>
</dbReference>
<feature type="domain" description="Polysaccharide export protein N-terminal" evidence="2">
    <location>
        <begin position="175"/>
        <end position="223"/>
    </location>
</feature>
<gene>
    <name evidence="4" type="ORF">Q3M24_10285</name>
</gene>
<sequence length="345" mass="38733">MRLVKMPYPFFCRYFVTVSVICCFLFSGCAKEKEKIHAPTAVDFKEESIKERIIPASYMVGPSDELEVLYYMDPEYSMGDYIIDAEDKLRVDFYYYPELSKSVQVRPDGFITLPRVGDIKAAGEVPSVLAKKISETFSEYLSQPVVTVELTEFNAKINKLKAAVSSVNRGQAKYAVVRPDGKISLPYLKEPIFAAGSTTIELGKKIENAYRSYIKNISITISLLKANSYRACVIGEVVKSDCYSLSGNTSFLDILARAGGVTTKANTQQIVIISRGDKGRPVSSVIDLQNIIKKQEYYPMVQQYDVIYVPRTWLSETALTAHEIWKIIPLSVSASYNLANIFNKE</sequence>
<evidence type="ECO:0000313" key="4">
    <source>
        <dbReference type="EMBL" id="XCN75093.1"/>
    </source>
</evidence>
<protein>
    <submittedName>
        <fullName evidence="4">Polysaccharide biosynthesis/export family protein</fullName>
    </submittedName>
</protein>
<evidence type="ECO:0000259" key="2">
    <source>
        <dbReference type="Pfam" id="PF02563"/>
    </source>
</evidence>
<dbReference type="PROSITE" id="PS51257">
    <property type="entry name" value="PROKAR_LIPOPROTEIN"/>
    <property type="match status" value="1"/>
</dbReference>
<feature type="domain" description="Soluble ligand binding" evidence="3">
    <location>
        <begin position="231"/>
        <end position="280"/>
    </location>
</feature>
<dbReference type="InterPro" id="IPR003715">
    <property type="entry name" value="Poly_export_N"/>
</dbReference>
<dbReference type="AlphaFoldDB" id="A0AAU8M129"/>
<reference evidence="4" key="2">
    <citation type="submission" date="2024-06" db="EMBL/GenBank/DDBJ databases">
        <authorList>
            <person name="Plum-Jensen L.E."/>
            <person name="Schramm A."/>
            <person name="Marshall I.P.G."/>
        </authorList>
    </citation>
    <scope>NUCLEOTIDE SEQUENCE</scope>
    <source>
        <strain evidence="4">Rat1</strain>
    </source>
</reference>
<proteinExistence type="predicted"/>
<dbReference type="Pfam" id="PF10531">
    <property type="entry name" value="SLBB"/>
    <property type="match status" value="1"/>
</dbReference>